<dbReference type="EMBL" id="CP000252">
    <property type="protein sequence ID" value="ABC77996.1"/>
    <property type="molecule type" value="Genomic_DNA"/>
</dbReference>
<evidence type="ECO:0000313" key="2">
    <source>
        <dbReference type="EMBL" id="ABC77996.1"/>
    </source>
</evidence>
<feature type="transmembrane region" description="Helical" evidence="1">
    <location>
        <begin position="22"/>
        <end position="41"/>
    </location>
</feature>
<dbReference type="RefSeq" id="WP_011418017.1">
    <property type="nucleotide sequence ID" value="NC_007759.1"/>
</dbReference>
<dbReference type="STRING" id="56780.SYN_00701"/>
<evidence type="ECO:0000313" key="3">
    <source>
        <dbReference type="Proteomes" id="UP000001933"/>
    </source>
</evidence>
<dbReference type="InParanoid" id="Q2LV85"/>
<organism evidence="2 3">
    <name type="scientific">Syntrophus aciditrophicus (strain SB)</name>
    <dbReference type="NCBI Taxonomy" id="56780"/>
    <lineage>
        <taxon>Bacteria</taxon>
        <taxon>Pseudomonadati</taxon>
        <taxon>Thermodesulfobacteriota</taxon>
        <taxon>Syntrophia</taxon>
        <taxon>Syntrophales</taxon>
        <taxon>Syntrophaceae</taxon>
        <taxon>Syntrophus</taxon>
    </lineage>
</organism>
<dbReference type="Proteomes" id="UP000001933">
    <property type="component" value="Chromosome"/>
</dbReference>
<dbReference type="HOGENOM" id="CLU_1618176_0_0_7"/>
<proteinExistence type="predicted"/>
<reference evidence="2 3" key="1">
    <citation type="journal article" date="2007" name="Proc. Natl. Acad. Sci. U.S.A.">
        <title>The genome of Syntrophus aciditrophicus: life at the thermodynamic limit of microbial growth.</title>
        <authorList>
            <person name="McInerney M.J."/>
            <person name="Rohlin L."/>
            <person name="Mouttaki H."/>
            <person name="Kim U."/>
            <person name="Krupp R.S."/>
            <person name="Rios-Hernandez L."/>
            <person name="Sieber J."/>
            <person name="Struchtemeyer C.G."/>
            <person name="Bhattacharyya A."/>
            <person name="Campbell J.W."/>
            <person name="Gunsalus R.P."/>
        </authorList>
    </citation>
    <scope>NUCLEOTIDE SEQUENCE [LARGE SCALE GENOMIC DNA]</scope>
    <source>
        <strain evidence="2 3">SB</strain>
    </source>
</reference>
<name>Q2LV85_SYNAS</name>
<protein>
    <submittedName>
        <fullName evidence="2">Hypothetical membrane protein</fullName>
    </submittedName>
</protein>
<dbReference type="AlphaFoldDB" id="Q2LV85"/>
<evidence type="ECO:0000256" key="1">
    <source>
        <dbReference type="SAM" id="Phobius"/>
    </source>
</evidence>
<dbReference type="KEGG" id="sat:SYN_00701"/>
<keyword evidence="1" id="KW-1133">Transmembrane helix</keyword>
<gene>
    <name evidence="2" type="ORF">SYN_00701</name>
</gene>
<sequence>MNLTNKICNEKNARSESTWWKGIVKVIIILFSPIMIIWVVMTVDQSDTFQRVTNPQKYWCIRVAMLEQKIYKTESFIREWRNDRDEGFLIDYNEVVRGLIIEGKDPEEAKRIASEMVRSSTDAETEANQAVNKIRPELIQKSYKLIAQYESELQQAKKELSKYQ</sequence>
<keyword evidence="1" id="KW-0472">Membrane</keyword>
<accession>Q2LV85</accession>
<keyword evidence="3" id="KW-1185">Reference proteome</keyword>
<keyword evidence="1" id="KW-0812">Transmembrane</keyword>